<dbReference type="Pfam" id="PF00067">
    <property type="entry name" value="p450"/>
    <property type="match status" value="1"/>
</dbReference>
<evidence type="ECO:0000256" key="7">
    <source>
        <dbReference type="PIRSR" id="PIRSR602401-1"/>
    </source>
</evidence>
<dbReference type="CDD" id="cd11072">
    <property type="entry name" value="CYP71-like"/>
    <property type="match status" value="1"/>
</dbReference>
<keyword evidence="10" id="KW-1185">Reference proteome</keyword>
<feature type="transmembrane region" description="Helical" evidence="9">
    <location>
        <begin position="16"/>
        <end position="35"/>
    </location>
</feature>
<dbReference type="GO" id="GO:0016705">
    <property type="term" value="F:oxidoreductase activity, acting on paired donors, with incorporation or reduction of molecular oxygen"/>
    <property type="evidence" value="ECO:0007669"/>
    <property type="project" value="InterPro"/>
</dbReference>
<dbReference type="InterPro" id="IPR036396">
    <property type="entry name" value="Cyt_P450_sf"/>
</dbReference>
<gene>
    <name evidence="11" type="primary">LOC113738924</name>
</gene>
<accession>A0A6P6X7V0</accession>
<dbReference type="Gene3D" id="1.10.630.10">
    <property type="entry name" value="Cytochrome P450"/>
    <property type="match status" value="1"/>
</dbReference>
<dbReference type="InterPro" id="IPR002401">
    <property type="entry name" value="Cyt_P450_E_grp-I"/>
</dbReference>
<dbReference type="Proteomes" id="UP001652660">
    <property type="component" value="Chromosome 4c"/>
</dbReference>
<dbReference type="GO" id="GO:0004497">
    <property type="term" value="F:monooxygenase activity"/>
    <property type="evidence" value="ECO:0007669"/>
    <property type="project" value="UniProtKB-KW"/>
</dbReference>
<evidence type="ECO:0000256" key="3">
    <source>
        <dbReference type="ARBA" id="ARBA00022617"/>
    </source>
</evidence>
<dbReference type="PANTHER" id="PTHR47955">
    <property type="entry name" value="CYTOCHROME P450 FAMILY 71 PROTEIN"/>
    <property type="match status" value="1"/>
</dbReference>
<keyword evidence="3 7" id="KW-0349">Heme</keyword>
<dbReference type="SUPFAM" id="SSF48264">
    <property type="entry name" value="Cytochrome P450"/>
    <property type="match status" value="1"/>
</dbReference>
<dbReference type="GeneID" id="113738924"/>
<reference evidence="11" key="2">
    <citation type="submission" date="2025-08" db="UniProtKB">
        <authorList>
            <consortium name="RefSeq"/>
        </authorList>
    </citation>
    <scope>IDENTIFICATION</scope>
    <source>
        <tissue evidence="11">Leaves</tissue>
    </source>
</reference>
<reference evidence="10" key="1">
    <citation type="journal article" date="2025" name="Foods">
        <title>Unveiling the Microbial Signatures of Arabica Coffee Cherries: Insights into Ripeness Specific Diversity, Functional Traits, and Implications for Quality and Safety.</title>
        <authorList>
            <consortium name="RefSeq"/>
            <person name="Tenea G.N."/>
            <person name="Cifuentes V."/>
            <person name="Reyes P."/>
            <person name="Cevallos-Vallejos M."/>
        </authorList>
    </citation>
    <scope>NUCLEOTIDE SEQUENCE [LARGE SCALE GENOMIC DNA]</scope>
</reference>
<proteinExistence type="inferred from homology"/>
<sequence>MKSDFSQIFEQQISSFLLHPVFFAPLPLLFILFFIKWQFTTKTSSKNLPPSPRKLPVLGHMHLLGTHPHRSLQKLAQKHGPMMMLQLGSVKTLVVSSAEAAQEIMKTHDLNFLNRPESEINRKLLYDFKNVSVAPYGEYWRQMKSISVLQLLSNTRVQSIRYIREEETDLLLTKIRGGSVAAPSSGVNLSEMFMALTSDVVSRAAFGRKYSEGVSGRKFRKLMSEFVSVLGGFDFGTFLPWLGWVDRVNGLTARVERIAKEMDEFLEGVIEEHLNGDRKNNESSEQKSREDFADVLLGIRNNNVAGIPIDRDSIKALLLDIFSGGTDTTYTVLEWAMTELLKHPKAMKDLQTEVRGIVSDRLEIDDDDLEKMKYLKAVIKETLRLHPPIPLLVPRNASNDAKIMDYDISAGTMIITNAFAIGRDPSLWEEPDEFKPERFLSSCIDFTGHDFHLIPFGAGRRGCPGISFAMATNEHVLANLLLKFDWDLPDGAKGSDLDMTECTGLTIHRKIPLLAVATPV</sequence>
<dbReference type="RefSeq" id="XP_027121992.2">
    <property type="nucleotide sequence ID" value="XM_027266191.2"/>
</dbReference>
<evidence type="ECO:0000256" key="5">
    <source>
        <dbReference type="ARBA" id="ARBA00023002"/>
    </source>
</evidence>
<evidence type="ECO:0000256" key="1">
    <source>
        <dbReference type="ARBA" id="ARBA00001971"/>
    </source>
</evidence>
<dbReference type="PROSITE" id="PS00086">
    <property type="entry name" value="CYTOCHROME_P450"/>
    <property type="match status" value="1"/>
</dbReference>
<comment type="similarity">
    <text evidence="2 8">Belongs to the cytochrome P450 family.</text>
</comment>
<dbReference type="PANTHER" id="PTHR47955:SF15">
    <property type="entry name" value="CYTOCHROME P450 71A2-LIKE"/>
    <property type="match status" value="1"/>
</dbReference>
<name>A0A6P6X7V0_COFAR</name>
<dbReference type="OrthoDB" id="1470350at2759"/>
<dbReference type="InterPro" id="IPR001128">
    <property type="entry name" value="Cyt_P450"/>
</dbReference>
<dbReference type="AlphaFoldDB" id="A0A6P6X7V0"/>
<evidence type="ECO:0000256" key="2">
    <source>
        <dbReference type="ARBA" id="ARBA00010617"/>
    </source>
</evidence>
<dbReference type="InterPro" id="IPR017972">
    <property type="entry name" value="Cyt_P450_CS"/>
</dbReference>
<evidence type="ECO:0000256" key="4">
    <source>
        <dbReference type="ARBA" id="ARBA00022723"/>
    </source>
</evidence>
<dbReference type="PRINTS" id="PR00463">
    <property type="entry name" value="EP450I"/>
</dbReference>
<evidence type="ECO:0000313" key="10">
    <source>
        <dbReference type="Proteomes" id="UP001652660"/>
    </source>
</evidence>
<keyword evidence="6 7" id="KW-0408">Iron</keyword>
<feature type="binding site" description="axial binding residue" evidence="7">
    <location>
        <position position="463"/>
    </location>
    <ligand>
        <name>heme</name>
        <dbReference type="ChEBI" id="CHEBI:30413"/>
    </ligand>
    <ligandPart>
        <name>Fe</name>
        <dbReference type="ChEBI" id="CHEBI:18248"/>
    </ligandPart>
</feature>
<comment type="cofactor">
    <cofactor evidence="1 7">
        <name>heme</name>
        <dbReference type="ChEBI" id="CHEBI:30413"/>
    </cofactor>
</comment>
<protein>
    <submittedName>
        <fullName evidence="11">Cytochrome P450 736A117-like</fullName>
    </submittedName>
</protein>
<dbReference type="PRINTS" id="PR00385">
    <property type="entry name" value="P450"/>
</dbReference>
<keyword evidence="9" id="KW-0472">Membrane</keyword>
<evidence type="ECO:0000313" key="11">
    <source>
        <dbReference type="RefSeq" id="XP_027121992.2"/>
    </source>
</evidence>
<keyword evidence="9" id="KW-0812">Transmembrane</keyword>
<keyword evidence="5 8" id="KW-0560">Oxidoreductase</keyword>
<dbReference type="GO" id="GO:0005506">
    <property type="term" value="F:iron ion binding"/>
    <property type="evidence" value="ECO:0007669"/>
    <property type="project" value="InterPro"/>
</dbReference>
<evidence type="ECO:0000256" key="6">
    <source>
        <dbReference type="ARBA" id="ARBA00023004"/>
    </source>
</evidence>
<evidence type="ECO:0000256" key="8">
    <source>
        <dbReference type="RuleBase" id="RU000461"/>
    </source>
</evidence>
<keyword evidence="8" id="KW-0503">Monooxygenase</keyword>
<organism evidence="10 11">
    <name type="scientific">Coffea arabica</name>
    <name type="common">Arabian coffee</name>
    <dbReference type="NCBI Taxonomy" id="13443"/>
    <lineage>
        <taxon>Eukaryota</taxon>
        <taxon>Viridiplantae</taxon>
        <taxon>Streptophyta</taxon>
        <taxon>Embryophyta</taxon>
        <taxon>Tracheophyta</taxon>
        <taxon>Spermatophyta</taxon>
        <taxon>Magnoliopsida</taxon>
        <taxon>eudicotyledons</taxon>
        <taxon>Gunneridae</taxon>
        <taxon>Pentapetalae</taxon>
        <taxon>asterids</taxon>
        <taxon>lamiids</taxon>
        <taxon>Gentianales</taxon>
        <taxon>Rubiaceae</taxon>
        <taxon>Ixoroideae</taxon>
        <taxon>Gardenieae complex</taxon>
        <taxon>Bertiereae - Coffeeae clade</taxon>
        <taxon>Coffeeae</taxon>
        <taxon>Coffea</taxon>
    </lineage>
</organism>
<keyword evidence="9" id="KW-1133">Transmembrane helix</keyword>
<keyword evidence="4 7" id="KW-0479">Metal-binding</keyword>
<dbReference type="GO" id="GO:0020037">
    <property type="term" value="F:heme binding"/>
    <property type="evidence" value="ECO:0007669"/>
    <property type="project" value="InterPro"/>
</dbReference>
<evidence type="ECO:0000256" key="9">
    <source>
        <dbReference type="SAM" id="Phobius"/>
    </source>
</evidence>